<dbReference type="Gene3D" id="2.20.28.50">
    <property type="entry name" value="degv family protein"/>
    <property type="match status" value="1"/>
</dbReference>
<dbReference type="NCBIfam" id="TIGR00762">
    <property type="entry name" value="DegV"/>
    <property type="match status" value="1"/>
</dbReference>
<evidence type="ECO:0000313" key="4">
    <source>
        <dbReference type="EMBL" id="SFL24859.1"/>
    </source>
</evidence>
<dbReference type="PANTHER" id="PTHR33434:SF2">
    <property type="entry name" value="FATTY ACID-BINDING PROTEIN TM_1468"/>
    <property type="match status" value="1"/>
</dbReference>
<dbReference type="Pfam" id="PF02645">
    <property type="entry name" value="DegV"/>
    <property type="match status" value="1"/>
</dbReference>
<dbReference type="InterPro" id="IPR003797">
    <property type="entry name" value="DegV"/>
</dbReference>
<gene>
    <name evidence="3" type="ORF">H702_00270</name>
    <name evidence="4" type="ORF">SAMN02910290_01052</name>
</gene>
<accession>A0A091BVT7</accession>
<dbReference type="RefSeq" id="WP_039695924.1">
    <property type="nucleotide sequence ID" value="NZ_AUZH01000001.1"/>
</dbReference>
<dbReference type="PANTHER" id="PTHR33434">
    <property type="entry name" value="DEGV DOMAIN-CONTAINING PROTEIN DR_1986-RELATED"/>
    <property type="match status" value="1"/>
</dbReference>
<reference evidence="4 6" key="2">
    <citation type="submission" date="2016-10" db="EMBL/GenBank/DDBJ databases">
        <authorList>
            <person name="Varghese N."/>
            <person name="Submissions S."/>
        </authorList>
    </citation>
    <scope>NUCLEOTIDE SEQUENCE [LARGE SCALE GENOMIC DNA]</scope>
    <source>
        <strain evidence="4 6">JB1</strain>
    </source>
</reference>
<dbReference type="EMBL" id="FOTG01000005">
    <property type="protein sequence ID" value="SFL24859.1"/>
    <property type="molecule type" value="Genomic_DNA"/>
</dbReference>
<evidence type="ECO:0000313" key="3">
    <source>
        <dbReference type="EMBL" id="KFN88849.1"/>
    </source>
</evidence>
<evidence type="ECO:0000256" key="2">
    <source>
        <dbReference type="ARBA" id="ARBA00023121"/>
    </source>
</evidence>
<comment type="function">
    <text evidence="1">May bind long-chain fatty acids, such as palmitate, and may play a role in lipid transport or fatty acid metabolism.</text>
</comment>
<dbReference type="PROSITE" id="PS51482">
    <property type="entry name" value="DEGV"/>
    <property type="match status" value="1"/>
</dbReference>
<evidence type="ECO:0000313" key="6">
    <source>
        <dbReference type="Proteomes" id="UP000182793"/>
    </source>
</evidence>
<keyword evidence="2" id="KW-0446">Lipid-binding</keyword>
<comment type="caution">
    <text evidence="3">The sequence shown here is derived from an EMBL/GenBank/DDBJ whole genome shotgun (WGS) entry which is preliminary data.</text>
</comment>
<dbReference type="AlphaFoldDB" id="A0A091BVT7"/>
<evidence type="ECO:0000313" key="5">
    <source>
        <dbReference type="Proteomes" id="UP000029382"/>
    </source>
</evidence>
<reference evidence="3 5" key="1">
    <citation type="journal article" date="2014" name="Genome Announc.">
        <title>Draft Genome Sequences of Streptococcus bovis Strains ATCC 33317 and JB1.</title>
        <authorList>
            <person name="Benahmed F.H."/>
            <person name="Gopinath G.R."/>
            <person name="Harbottle H."/>
            <person name="Cotta M.A."/>
            <person name="Luo Y."/>
            <person name="Henderson C."/>
            <person name="Teri P."/>
            <person name="Soppet D."/>
            <person name="Rasmussen M."/>
            <person name="Whitehead T.R."/>
            <person name="Davidson M."/>
        </authorList>
    </citation>
    <scope>NUCLEOTIDE SEQUENCE [LARGE SCALE GENOMIC DNA]</scope>
    <source>
        <strain evidence="3 5">JB1</strain>
    </source>
</reference>
<dbReference type="InterPro" id="IPR043168">
    <property type="entry name" value="DegV_C"/>
</dbReference>
<name>A0A091BVT7_STREI</name>
<evidence type="ECO:0000256" key="1">
    <source>
        <dbReference type="ARBA" id="ARBA00003238"/>
    </source>
</evidence>
<dbReference type="EMBL" id="AUZH01000001">
    <property type="protein sequence ID" value="KFN88849.1"/>
    <property type="molecule type" value="Genomic_DNA"/>
</dbReference>
<keyword evidence="6" id="KW-1185">Reference proteome</keyword>
<dbReference type="SUPFAM" id="SSF82549">
    <property type="entry name" value="DAK1/DegV-like"/>
    <property type="match status" value="1"/>
</dbReference>
<dbReference type="Proteomes" id="UP000029382">
    <property type="component" value="Unassembled WGS sequence"/>
</dbReference>
<dbReference type="InterPro" id="IPR050270">
    <property type="entry name" value="DegV_domain_contain"/>
</dbReference>
<dbReference type="GO" id="GO:0008289">
    <property type="term" value="F:lipid binding"/>
    <property type="evidence" value="ECO:0007669"/>
    <property type="project" value="UniProtKB-KW"/>
</dbReference>
<proteinExistence type="predicted"/>
<protein>
    <submittedName>
        <fullName evidence="4">EDD domain protein, DegV family</fullName>
    </submittedName>
</protein>
<sequence>MTWKIVTDSGCDLRRIEELAEHTEFQNVPLTIQIGSEIFVDDEGLDVANMMTTMYASPVSSKSSCPSPDAFLQAYQGAENVIAITITGNLSGSQNSAQVAKHMLLEEHPNVNVHVIDSLSAGGEIDLIVEELNRLIAKSLSFDEVVEAITAYQEKTKLLFVLARVDNLVKNGRLSKLVGKVVGLLNIRMVGKASDEGKLELLHKARGQKKAVQATVEEMFKEGYQGGKVMIAHANNEKACQQLSDKIKEKYPQADVRFIPASGLCSFYGEDGGILLGYETV</sequence>
<dbReference type="Gene3D" id="3.40.50.10440">
    <property type="entry name" value="Dihydroxyacetone kinase, domain 1"/>
    <property type="match status" value="1"/>
</dbReference>
<dbReference type="Gene3D" id="3.30.1180.10">
    <property type="match status" value="1"/>
</dbReference>
<dbReference type="Proteomes" id="UP000182793">
    <property type="component" value="Unassembled WGS sequence"/>
</dbReference>
<organism evidence="3 5">
    <name type="scientific">Streptococcus equinus JB1</name>
    <dbReference type="NCBI Taxonomy" id="1294274"/>
    <lineage>
        <taxon>Bacteria</taxon>
        <taxon>Bacillati</taxon>
        <taxon>Bacillota</taxon>
        <taxon>Bacilli</taxon>
        <taxon>Lactobacillales</taxon>
        <taxon>Streptococcaceae</taxon>
        <taxon>Streptococcus</taxon>
    </lineage>
</organism>